<name>A0ABS4INJ2_9BACL</name>
<gene>
    <name evidence="1" type="ORF">J2Z66_000725</name>
</gene>
<dbReference type="Proteomes" id="UP001519287">
    <property type="component" value="Unassembled WGS sequence"/>
</dbReference>
<evidence type="ECO:0000313" key="1">
    <source>
        <dbReference type="EMBL" id="MBP1989130.1"/>
    </source>
</evidence>
<proteinExistence type="predicted"/>
<keyword evidence="2" id="KW-1185">Reference proteome</keyword>
<comment type="caution">
    <text evidence="1">The sequence shown here is derived from an EMBL/GenBank/DDBJ whole genome shotgun (WGS) entry which is preliminary data.</text>
</comment>
<evidence type="ECO:0000313" key="2">
    <source>
        <dbReference type="Proteomes" id="UP001519287"/>
    </source>
</evidence>
<dbReference type="RefSeq" id="WP_209969966.1">
    <property type="nucleotide sequence ID" value="NZ_JAGGLB010000002.1"/>
</dbReference>
<reference evidence="1 2" key="1">
    <citation type="submission" date="2021-03" db="EMBL/GenBank/DDBJ databases">
        <title>Genomic Encyclopedia of Type Strains, Phase IV (KMG-IV): sequencing the most valuable type-strain genomes for metagenomic binning, comparative biology and taxonomic classification.</title>
        <authorList>
            <person name="Goeker M."/>
        </authorList>
    </citation>
    <scope>NUCLEOTIDE SEQUENCE [LARGE SCALE GENOMIC DNA]</scope>
    <source>
        <strain evidence="1 2">DSM 26048</strain>
    </source>
</reference>
<dbReference type="EMBL" id="JAGGLB010000002">
    <property type="protein sequence ID" value="MBP1989130.1"/>
    <property type="molecule type" value="Genomic_DNA"/>
</dbReference>
<organism evidence="1 2">
    <name type="scientific">Paenibacillus eucommiae</name>
    <dbReference type="NCBI Taxonomy" id="1355755"/>
    <lineage>
        <taxon>Bacteria</taxon>
        <taxon>Bacillati</taxon>
        <taxon>Bacillota</taxon>
        <taxon>Bacilli</taxon>
        <taxon>Bacillales</taxon>
        <taxon>Paenibacillaceae</taxon>
        <taxon>Paenibacillus</taxon>
    </lineage>
</organism>
<protein>
    <submittedName>
        <fullName evidence="1">Uncharacterized protein</fullName>
    </submittedName>
</protein>
<accession>A0ABS4INJ2</accession>
<sequence length="56" mass="7078">MNDNFYEELHNLKHEDEMRPKVLMQGIKRILEEKKEESLLKRWLQRKKKIEPSRWK</sequence>